<dbReference type="PATRIC" id="fig|1469144.8.peg.3347"/>
<dbReference type="AlphaFoldDB" id="A0A132N2A6"/>
<dbReference type="InterPro" id="IPR021903">
    <property type="entry name" value="DUF3515"/>
</dbReference>
<dbReference type="OrthoDB" id="3213819at2"/>
<dbReference type="Pfam" id="PF12028">
    <property type="entry name" value="DUF3515"/>
    <property type="match status" value="1"/>
</dbReference>
<proteinExistence type="predicted"/>
<reference evidence="1 2" key="1">
    <citation type="submission" date="2015-02" db="EMBL/GenBank/DDBJ databases">
        <title>Physiological reanalysis, assessment of diazotrophy, and genome sequences of multiple isolates of Streptomyces thermoautotrophicus.</title>
        <authorList>
            <person name="MacKellar D.C."/>
            <person name="Lieber L."/>
            <person name="Norman J."/>
            <person name="Bolger A."/>
            <person name="Tobin C."/>
            <person name="Murray J.W."/>
            <person name="Prell J."/>
        </authorList>
    </citation>
    <scope>NUCLEOTIDE SEQUENCE [LARGE SCALE GENOMIC DNA]</scope>
    <source>
        <strain evidence="1 2">UBT1</strain>
    </source>
</reference>
<organism evidence="1 2">
    <name type="scientific">Carbonactinospora thermoautotrophica</name>
    <dbReference type="NCBI Taxonomy" id="1469144"/>
    <lineage>
        <taxon>Bacteria</taxon>
        <taxon>Bacillati</taxon>
        <taxon>Actinomycetota</taxon>
        <taxon>Actinomycetes</taxon>
        <taxon>Kitasatosporales</taxon>
        <taxon>Carbonactinosporaceae</taxon>
        <taxon>Carbonactinospora</taxon>
    </lineage>
</organism>
<evidence type="ECO:0000313" key="2">
    <source>
        <dbReference type="Proteomes" id="UP000070659"/>
    </source>
</evidence>
<dbReference type="Proteomes" id="UP000070659">
    <property type="component" value="Unassembled WGS sequence"/>
</dbReference>
<protein>
    <recommendedName>
        <fullName evidence="3">Secreted protein</fullName>
    </recommendedName>
</protein>
<gene>
    <name evidence="1" type="ORF">TH66_08505</name>
</gene>
<evidence type="ECO:0008006" key="3">
    <source>
        <dbReference type="Google" id="ProtNLM"/>
    </source>
</evidence>
<name>A0A132N2A6_9ACTN</name>
<accession>A0A132N2A6</accession>
<dbReference type="EMBL" id="JYIJ01000016">
    <property type="protein sequence ID" value="KWX04224.1"/>
    <property type="molecule type" value="Genomic_DNA"/>
</dbReference>
<sequence>MAAVATATVLAALGLVLWQERPVRITVPAPPPADAARACAALHHALPRKLDGQDRRRVTTDSPLVAAWGDPPIVLRCGVPVPAAYQPTSQVVTINGVDWFPEQLTRGYVFTTVGRVANVEVSVPDAYAPEVNPLVDLAGAVADKVPKR</sequence>
<evidence type="ECO:0000313" key="1">
    <source>
        <dbReference type="EMBL" id="KWX04224.1"/>
    </source>
</evidence>
<comment type="caution">
    <text evidence="1">The sequence shown here is derived from an EMBL/GenBank/DDBJ whole genome shotgun (WGS) entry which is preliminary data.</text>
</comment>